<dbReference type="KEGG" id="sedi:EBB79_11960"/>
<evidence type="ECO:0000313" key="2">
    <source>
        <dbReference type="Proteomes" id="UP000283063"/>
    </source>
</evidence>
<dbReference type="EMBL" id="CP033219">
    <property type="protein sequence ID" value="AZV78520.1"/>
    <property type="molecule type" value="Genomic_DNA"/>
</dbReference>
<keyword evidence="2" id="KW-1185">Reference proteome</keyword>
<dbReference type="AlphaFoldDB" id="A0A3T0N3C0"/>
<sequence>MLIDAKAGLGVKYKPYEIDAMDRVLRGGRNSYSRQEFQLRIDDLADQYDDVALLSDSRWTEVVADLYKVGILRVENTNSNFIHFHHRGDFIPSLTDDFLIKVNRSLVKTLSIS</sequence>
<accession>A0A3T0N3C0</accession>
<name>A0A3T0N3C0_9RHOB</name>
<protein>
    <submittedName>
        <fullName evidence="1">Uncharacterized protein</fullName>
    </submittedName>
</protein>
<reference evidence="1 2" key="1">
    <citation type="submission" date="2018-10" db="EMBL/GenBank/DDBJ databases">
        <title>Parasedimentitalea marina sp. nov., a psychrophilic bacterium isolated from deep seawater of the New Britain Trench.</title>
        <authorList>
            <person name="Cao J."/>
        </authorList>
    </citation>
    <scope>NUCLEOTIDE SEQUENCE [LARGE SCALE GENOMIC DNA]</scope>
    <source>
        <strain evidence="1 2">W43</strain>
    </source>
</reference>
<evidence type="ECO:0000313" key="1">
    <source>
        <dbReference type="EMBL" id="AZV78520.1"/>
    </source>
</evidence>
<gene>
    <name evidence="1" type="ORF">EBB79_11960</name>
</gene>
<dbReference type="Proteomes" id="UP000283063">
    <property type="component" value="Chromosome"/>
</dbReference>
<organism evidence="1 2">
    <name type="scientific">Parasedimentitalea marina</name>
    <dbReference type="NCBI Taxonomy" id="2483033"/>
    <lineage>
        <taxon>Bacteria</taxon>
        <taxon>Pseudomonadati</taxon>
        <taxon>Pseudomonadota</taxon>
        <taxon>Alphaproteobacteria</taxon>
        <taxon>Rhodobacterales</taxon>
        <taxon>Paracoccaceae</taxon>
        <taxon>Parasedimentitalea</taxon>
    </lineage>
</organism>
<proteinExistence type="predicted"/>